<reference evidence="2 3" key="1">
    <citation type="submission" date="2017-04" db="EMBL/GenBank/DDBJ databases">
        <authorList>
            <person name="Varghese N."/>
            <person name="Submissions S."/>
        </authorList>
    </citation>
    <scope>NUCLEOTIDE SEQUENCE [LARGE SCALE GENOMIC DNA]</scope>
    <source>
        <strain evidence="2 3">DSM 9789</strain>
    </source>
</reference>
<dbReference type="Proteomes" id="UP000192315">
    <property type="component" value="Unassembled WGS sequence"/>
</dbReference>
<keyword evidence="1" id="KW-1133">Transmembrane helix</keyword>
<evidence type="ECO:0000256" key="1">
    <source>
        <dbReference type="SAM" id="Phobius"/>
    </source>
</evidence>
<keyword evidence="1" id="KW-0472">Membrane</keyword>
<evidence type="ECO:0000313" key="3">
    <source>
        <dbReference type="Proteomes" id="UP000192315"/>
    </source>
</evidence>
<protein>
    <submittedName>
        <fullName evidence="2">Uncharacterized protein</fullName>
    </submittedName>
</protein>
<accession>A0A8G2FXV7</accession>
<organism evidence="2 3">
    <name type="scientific">Picrophilus torridus (strain ATCC 700027 / DSM 9790 / JCM 10055 / NBRC 100828 / KAW 2/3)</name>
    <dbReference type="NCBI Taxonomy" id="1122961"/>
    <lineage>
        <taxon>Archaea</taxon>
        <taxon>Methanobacteriati</taxon>
        <taxon>Thermoplasmatota</taxon>
        <taxon>Thermoplasmata</taxon>
        <taxon>Thermoplasmatales</taxon>
        <taxon>Picrophilaceae</taxon>
        <taxon>Picrophilus</taxon>
    </lineage>
</organism>
<comment type="caution">
    <text evidence="2">The sequence shown here is derived from an EMBL/GenBank/DDBJ whole genome shotgun (WGS) entry which is preliminary data.</text>
</comment>
<name>A0A8G2FXV7_PICTO</name>
<dbReference type="AlphaFoldDB" id="A0A8G2FXV7"/>
<dbReference type="GeneID" id="24780765"/>
<feature type="transmembrane region" description="Helical" evidence="1">
    <location>
        <begin position="38"/>
        <end position="57"/>
    </location>
</feature>
<gene>
    <name evidence="2" type="ORF">SAMN02745355_1453</name>
</gene>
<keyword evidence="3" id="KW-1185">Reference proteome</keyword>
<dbReference type="RefSeq" id="WP_048059409.1">
    <property type="nucleotide sequence ID" value="NC_005877.1"/>
</dbReference>
<proteinExistence type="predicted"/>
<dbReference type="EMBL" id="FWYE01000004">
    <property type="protein sequence ID" value="SMD31507.1"/>
    <property type="molecule type" value="Genomic_DNA"/>
</dbReference>
<keyword evidence="1" id="KW-0812">Transmembrane</keyword>
<evidence type="ECO:0000313" key="2">
    <source>
        <dbReference type="EMBL" id="SMD31507.1"/>
    </source>
</evidence>
<sequence length="66" mass="7527">MKLNLMRIILSFLLLVTIDAYLYITGLAIPQKFSYDYGLIDIVISSILLAILVYNIIKYVIESGRT</sequence>